<keyword evidence="3" id="KW-1133">Transmembrane helix</keyword>
<dbReference type="PANTHER" id="PTHR45138:SF9">
    <property type="entry name" value="DIGUANYLATE CYCLASE DGCM-RELATED"/>
    <property type="match status" value="1"/>
</dbReference>
<dbReference type="EC" id="2.7.7.65" evidence="1"/>
<dbReference type="Gene3D" id="3.30.70.270">
    <property type="match status" value="1"/>
</dbReference>
<dbReference type="CDD" id="cd01949">
    <property type="entry name" value="GGDEF"/>
    <property type="match status" value="1"/>
</dbReference>
<dbReference type="InterPro" id="IPR000160">
    <property type="entry name" value="GGDEF_dom"/>
</dbReference>
<evidence type="ECO:0000256" key="1">
    <source>
        <dbReference type="ARBA" id="ARBA00012528"/>
    </source>
</evidence>
<dbReference type="InterPro" id="IPR029787">
    <property type="entry name" value="Nucleotide_cyclase"/>
</dbReference>
<accession>A0ABN6WL81</accession>
<keyword evidence="6" id="KW-1185">Reference proteome</keyword>
<comment type="catalytic activity">
    <reaction evidence="2">
        <text>2 GTP = 3',3'-c-di-GMP + 2 diphosphate</text>
        <dbReference type="Rhea" id="RHEA:24898"/>
        <dbReference type="ChEBI" id="CHEBI:33019"/>
        <dbReference type="ChEBI" id="CHEBI:37565"/>
        <dbReference type="ChEBI" id="CHEBI:58805"/>
        <dbReference type="EC" id="2.7.7.65"/>
    </reaction>
</comment>
<feature type="transmembrane region" description="Helical" evidence="3">
    <location>
        <begin position="37"/>
        <end position="55"/>
    </location>
</feature>
<sequence>MRGIVFSSIKQLIKTLLNLGFDDEFGNDLNQKHVVNFSYMMFCLSCLFMIAVFSFRQMYSVSLFSAFGLFIGVIGLRYNYIGYFSRAQLLMPIIKISQITVLSLFYFGTSSGFHWFFVNVIAYSFVVFRADQRATKGWIVGASVALFLLCELVNTGGLYLSTVDQEIAIILVFLAVAFNFAMVINLVMNRLKAVNHHLRTLAEKDELTGLSNRRKVLADAVNIFADSVINRESCVFSIVDLDHFKKINDTFGHEAGDLVLAKVSAMMASVIRSQDEIGRYGGEEFIVIMRDTSLKKAAAMMEHMRQSVEDMLIETEHGIVIPVTISIGLAAIDPSVSRYEEISAQADKGLYAAKRSGRNRLSVQSDYQN</sequence>
<evidence type="ECO:0000256" key="2">
    <source>
        <dbReference type="ARBA" id="ARBA00034247"/>
    </source>
</evidence>
<proteinExistence type="predicted"/>
<dbReference type="Pfam" id="PF00990">
    <property type="entry name" value="GGDEF"/>
    <property type="match status" value="1"/>
</dbReference>
<dbReference type="InterPro" id="IPR050469">
    <property type="entry name" value="Diguanylate_Cyclase"/>
</dbReference>
<keyword evidence="3" id="KW-0812">Transmembrane</keyword>
<dbReference type="PROSITE" id="PS50887">
    <property type="entry name" value="GGDEF"/>
    <property type="match status" value="1"/>
</dbReference>
<dbReference type="Proteomes" id="UP001307608">
    <property type="component" value="Chromosome"/>
</dbReference>
<protein>
    <recommendedName>
        <fullName evidence="1">diguanylate cyclase</fullName>
        <ecNumber evidence="1">2.7.7.65</ecNumber>
    </recommendedName>
</protein>
<name>A0ABN6WL81_9GAMM</name>
<feature type="transmembrane region" description="Helical" evidence="3">
    <location>
        <begin position="167"/>
        <end position="188"/>
    </location>
</feature>
<dbReference type="PANTHER" id="PTHR45138">
    <property type="entry name" value="REGULATORY COMPONENTS OF SENSORY TRANSDUCTION SYSTEM"/>
    <property type="match status" value="1"/>
</dbReference>
<dbReference type="EMBL" id="AP027271">
    <property type="protein sequence ID" value="BDX02562.1"/>
    <property type="molecule type" value="Genomic_DNA"/>
</dbReference>
<evidence type="ECO:0000313" key="6">
    <source>
        <dbReference type="Proteomes" id="UP001307608"/>
    </source>
</evidence>
<keyword evidence="3" id="KW-0472">Membrane</keyword>
<reference evidence="5 6" key="1">
    <citation type="submission" date="2023-01" db="EMBL/GenBank/DDBJ databases">
        <title>Complete genome sequence of Marinomonas pontica strain 200518_36.</title>
        <authorList>
            <person name="Ueki S."/>
            <person name="Gajardo G."/>
            <person name="Maruyama F."/>
        </authorList>
    </citation>
    <scope>NUCLEOTIDE SEQUENCE [LARGE SCALE GENOMIC DNA]</scope>
    <source>
        <strain evidence="5 6">200518_36</strain>
    </source>
</reference>
<evidence type="ECO:0000256" key="3">
    <source>
        <dbReference type="SAM" id="Phobius"/>
    </source>
</evidence>
<gene>
    <name evidence="5" type="ORF">MACH16_13100</name>
</gene>
<dbReference type="SUPFAM" id="SSF55073">
    <property type="entry name" value="Nucleotide cyclase"/>
    <property type="match status" value="1"/>
</dbReference>
<feature type="transmembrane region" description="Helical" evidence="3">
    <location>
        <begin position="137"/>
        <end position="161"/>
    </location>
</feature>
<feature type="domain" description="GGDEF" evidence="4">
    <location>
        <begin position="232"/>
        <end position="366"/>
    </location>
</feature>
<evidence type="ECO:0000313" key="5">
    <source>
        <dbReference type="EMBL" id="BDX02562.1"/>
    </source>
</evidence>
<feature type="transmembrane region" description="Helical" evidence="3">
    <location>
        <begin position="61"/>
        <end position="80"/>
    </location>
</feature>
<dbReference type="NCBIfam" id="TIGR00254">
    <property type="entry name" value="GGDEF"/>
    <property type="match status" value="1"/>
</dbReference>
<evidence type="ECO:0000259" key="4">
    <source>
        <dbReference type="PROSITE" id="PS50887"/>
    </source>
</evidence>
<dbReference type="SMART" id="SM00267">
    <property type="entry name" value="GGDEF"/>
    <property type="match status" value="1"/>
</dbReference>
<dbReference type="InterPro" id="IPR043128">
    <property type="entry name" value="Rev_trsase/Diguanyl_cyclase"/>
</dbReference>
<organism evidence="5 6">
    <name type="scientific">Marinomonas pontica</name>
    <dbReference type="NCBI Taxonomy" id="264739"/>
    <lineage>
        <taxon>Bacteria</taxon>
        <taxon>Pseudomonadati</taxon>
        <taxon>Pseudomonadota</taxon>
        <taxon>Gammaproteobacteria</taxon>
        <taxon>Oceanospirillales</taxon>
        <taxon>Oceanospirillaceae</taxon>
        <taxon>Marinomonas</taxon>
    </lineage>
</organism>